<keyword evidence="2" id="KW-0238">DNA-binding</keyword>
<accession>A0A9D2PSU5</accession>
<dbReference type="AlphaFoldDB" id="A0A9D2PSU5"/>
<evidence type="ECO:0000259" key="5">
    <source>
        <dbReference type="PROSITE" id="PS01124"/>
    </source>
</evidence>
<dbReference type="GO" id="GO:0043565">
    <property type="term" value="F:sequence-specific DNA binding"/>
    <property type="evidence" value="ECO:0007669"/>
    <property type="project" value="InterPro"/>
</dbReference>
<reference evidence="6" key="2">
    <citation type="submission" date="2021-04" db="EMBL/GenBank/DDBJ databases">
        <authorList>
            <person name="Gilroy R."/>
        </authorList>
    </citation>
    <scope>NUCLEOTIDE SEQUENCE</scope>
    <source>
        <strain evidence="6">CHK198-12963</strain>
    </source>
</reference>
<proteinExistence type="predicted"/>
<dbReference type="SUPFAM" id="SSF51182">
    <property type="entry name" value="RmlC-like cupins"/>
    <property type="match status" value="1"/>
</dbReference>
<dbReference type="Gene3D" id="2.60.120.10">
    <property type="entry name" value="Jelly Rolls"/>
    <property type="match status" value="1"/>
</dbReference>
<comment type="caution">
    <text evidence="6">The sequence shown here is derived from an EMBL/GenBank/DDBJ whole genome shotgun (WGS) entry which is preliminary data.</text>
</comment>
<dbReference type="InterPro" id="IPR013096">
    <property type="entry name" value="Cupin_2"/>
</dbReference>
<dbReference type="InterPro" id="IPR011051">
    <property type="entry name" value="RmlC_Cupin_sf"/>
</dbReference>
<dbReference type="InterPro" id="IPR014710">
    <property type="entry name" value="RmlC-like_jellyroll"/>
</dbReference>
<evidence type="ECO:0000256" key="2">
    <source>
        <dbReference type="ARBA" id="ARBA00023125"/>
    </source>
</evidence>
<gene>
    <name evidence="6" type="ORF">H9931_07230</name>
</gene>
<dbReference type="Pfam" id="PF07883">
    <property type="entry name" value="Cupin_2"/>
    <property type="match status" value="1"/>
</dbReference>
<protein>
    <submittedName>
        <fullName evidence="6">AraC family transcriptional regulator</fullName>
    </submittedName>
</protein>
<feature type="region of interest" description="Disordered" evidence="4">
    <location>
        <begin position="310"/>
        <end position="349"/>
    </location>
</feature>
<dbReference type="InterPro" id="IPR018062">
    <property type="entry name" value="HTH_AraC-typ_CS"/>
</dbReference>
<dbReference type="Proteomes" id="UP000823863">
    <property type="component" value="Unassembled WGS sequence"/>
</dbReference>
<organism evidence="6 7">
    <name type="scientific">Candidatus Enterocloster excrementigallinarum</name>
    <dbReference type="NCBI Taxonomy" id="2838558"/>
    <lineage>
        <taxon>Bacteria</taxon>
        <taxon>Bacillati</taxon>
        <taxon>Bacillota</taxon>
        <taxon>Clostridia</taxon>
        <taxon>Lachnospirales</taxon>
        <taxon>Lachnospiraceae</taxon>
        <taxon>Enterocloster</taxon>
    </lineage>
</organism>
<dbReference type="SMART" id="SM00342">
    <property type="entry name" value="HTH_ARAC"/>
    <property type="match status" value="1"/>
</dbReference>
<dbReference type="InterPro" id="IPR009057">
    <property type="entry name" value="Homeodomain-like_sf"/>
</dbReference>
<dbReference type="InterPro" id="IPR018060">
    <property type="entry name" value="HTH_AraC"/>
</dbReference>
<keyword evidence="1" id="KW-0805">Transcription regulation</keyword>
<evidence type="ECO:0000256" key="3">
    <source>
        <dbReference type="ARBA" id="ARBA00023163"/>
    </source>
</evidence>
<sequence length="376" mass="43210">MKEFHYKYKKSSTHVELEQYVYRLGTYHYNWHRDLELFLLLTGKAEVCSGGVSRIFEAGDMILINANEGHTTMAPGGDTIAMVIHLDPVSLKEYYSNVEYLSFHLCSKDRPEQRESFDKIRRDMARMMLSFGQGTPEKKLLYQRSFYDLLYTIVSEFPPEKIRSAAFKANLKNMDSIQGMVKYINRNYHKKISLDSLAKESGYNPSYVSQLFKTCVGINFYDYLTRIRLREATLALSQSDEKILDIALAHGFADLKAFNTSFKETFQKSPTEYRKRLNLENRGNDPLFKKKFLEEGDPLVTGILEEYAALGPGRGEEKSPGQSPKRQEDHGEKESECPKDTANPPWERLERIAAELLDTAAGLKMGEEKNREKLGI</sequence>
<feature type="domain" description="HTH araC/xylS-type" evidence="5">
    <location>
        <begin position="178"/>
        <end position="276"/>
    </location>
</feature>
<evidence type="ECO:0000256" key="1">
    <source>
        <dbReference type="ARBA" id="ARBA00023015"/>
    </source>
</evidence>
<dbReference type="PROSITE" id="PS00041">
    <property type="entry name" value="HTH_ARAC_FAMILY_1"/>
    <property type="match status" value="1"/>
</dbReference>
<name>A0A9D2PSU5_9FIRM</name>
<evidence type="ECO:0000313" key="7">
    <source>
        <dbReference type="Proteomes" id="UP000823863"/>
    </source>
</evidence>
<dbReference type="PROSITE" id="PS01124">
    <property type="entry name" value="HTH_ARAC_FAMILY_2"/>
    <property type="match status" value="1"/>
</dbReference>
<dbReference type="EMBL" id="DWWB01000037">
    <property type="protein sequence ID" value="HJC66494.1"/>
    <property type="molecule type" value="Genomic_DNA"/>
</dbReference>
<dbReference type="Gene3D" id="1.10.10.60">
    <property type="entry name" value="Homeodomain-like"/>
    <property type="match status" value="2"/>
</dbReference>
<evidence type="ECO:0000313" key="6">
    <source>
        <dbReference type="EMBL" id="HJC66494.1"/>
    </source>
</evidence>
<dbReference type="PANTHER" id="PTHR43280">
    <property type="entry name" value="ARAC-FAMILY TRANSCRIPTIONAL REGULATOR"/>
    <property type="match status" value="1"/>
</dbReference>
<dbReference type="PANTHER" id="PTHR43280:SF27">
    <property type="entry name" value="TRANSCRIPTIONAL REGULATOR MTLR"/>
    <property type="match status" value="1"/>
</dbReference>
<keyword evidence="3" id="KW-0804">Transcription</keyword>
<reference evidence="6" key="1">
    <citation type="journal article" date="2021" name="PeerJ">
        <title>Extensive microbial diversity within the chicken gut microbiome revealed by metagenomics and culture.</title>
        <authorList>
            <person name="Gilroy R."/>
            <person name="Ravi A."/>
            <person name="Getino M."/>
            <person name="Pursley I."/>
            <person name="Horton D.L."/>
            <person name="Alikhan N.F."/>
            <person name="Baker D."/>
            <person name="Gharbi K."/>
            <person name="Hall N."/>
            <person name="Watson M."/>
            <person name="Adriaenssens E.M."/>
            <person name="Foster-Nyarko E."/>
            <person name="Jarju S."/>
            <person name="Secka A."/>
            <person name="Antonio M."/>
            <person name="Oren A."/>
            <person name="Chaudhuri R.R."/>
            <person name="La Ragione R."/>
            <person name="Hildebrand F."/>
            <person name="Pallen M.J."/>
        </authorList>
    </citation>
    <scope>NUCLEOTIDE SEQUENCE</scope>
    <source>
        <strain evidence="6">CHK198-12963</strain>
    </source>
</reference>
<dbReference type="GO" id="GO:0003700">
    <property type="term" value="F:DNA-binding transcription factor activity"/>
    <property type="evidence" value="ECO:0007669"/>
    <property type="project" value="InterPro"/>
</dbReference>
<dbReference type="SUPFAM" id="SSF46689">
    <property type="entry name" value="Homeodomain-like"/>
    <property type="match status" value="1"/>
</dbReference>
<dbReference type="Pfam" id="PF12833">
    <property type="entry name" value="HTH_18"/>
    <property type="match status" value="1"/>
</dbReference>
<evidence type="ECO:0000256" key="4">
    <source>
        <dbReference type="SAM" id="MobiDB-lite"/>
    </source>
</evidence>
<feature type="compositionally biased region" description="Basic and acidic residues" evidence="4">
    <location>
        <begin position="314"/>
        <end position="339"/>
    </location>
</feature>